<keyword evidence="4" id="KW-0238">DNA-binding</keyword>
<keyword evidence="2" id="KW-0677">Repeat</keyword>
<dbReference type="EMBL" id="JABFUD020000022">
    <property type="protein sequence ID" value="KAI5062183.1"/>
    <property type="molecule type" value="Genomic_DNA"/>
</dbReference>
<organism evidence="9 10">
    <name type="scientific">Adiantum capillus-veneris</name>
    <name type="common">Maidenhair fern</name>
    <dbReference type="NCBI Taxonomy" id="13818"/>
    <lineage>
        <taxon>Eukaryota</taxon>
        <taxon>Viridiplantae</taxon>
        <taxon>Streptophyta</taxon>
        <taxon>Embryophyta</taxon>
        <taxon>Tracheophyta</taxon>
        <taxon>Polypodiopsida</taxon>
        <taxon>Polypodiidae</taxon>
        <taxon>Polypodiales</taxon>
        <taxon>Pteridineae</taxon>
        <taxon>Pteridaceae</taxon>
        <taxon>Vittarioideae</taxon>
        <taxon>Adiantum</taxon>
    </lineage>
</organism>
<evidence type="ECO:0000256" key="7">
    <source>
        <dbReference type="SAM" id="MobiDB-lite"/>
    </source>
</evidence>
<dbReference type="PANTHER" id="PTHR32467:SF99">
    <property type="entry name" value="AP2-LIKE ETHYLENE-RESPONSIVE TRANSCRIPTION FACTOR AIL5"/>
    <property type="match status" value="1"/>
</dbReference>
<evidence type="ECO:0000256" key="6">
    <source>
        <dbReference type="ARBA" id="ARBA00023242"/>
    </source>
</evidence>
<dbReference type="Pfam" id="PF00847">
    <property type="entry name" value="AP2"/>
    <property type="match status" value="2"/>
</dbReference>
<name>A0A9D4Z4J6_ADICA</name>
<feature type="domain" description="AP2/ERF" evidence="8">
    <location>
        <begin position="463"/>
        <end position="521"/>
    </location>
</feature>
<evidence type="ECO:0000259" key="8">
    <source>
        <dbReference type="PROSITE" id="PS51032"/>
    </source>
</evidence>
<evidence type="ECO:0000256" key="5">
    <source>
        <dbReference type="ARBA" id="ARBA00023163"/>
    </source>
</evidence>
<evidence type="ECO:0000256" key="3">
    <source>
        <dbReference type="ARBA" id="ARBA00023015"/>
    </source>
</evidence>
<dbReference type="PROSITE" id="PS51032">
    <property type="entry name" value="AP2_ERF"/>
    <property type="match status" value="2"/>
</dbReference>
<keyword evidence="6" id="KW-0539">Nucleus</keyword>
<feature type="region of interest" description="Disordered" evidence="7">
    <location>
        <begin position="24"/>
        <end position="73"/>
    </location>
</feature>
<comment type="subcellular location">
    <subcellularLocation>
        <location evidence="1">Nucleus</location>
    </subcellularLocation>
</comment>
<evidence type="ECO:0000256" key="1">
    <source>
        <dbReference type="ARBA" id="ARBA00004123"/>
    </source>
</evidence>
<evidence type="ECO:0000256" key="2">
    <source>
        <dbReference type="ARBA" id="ARBA00022737"/>
    </source>
</evidence>
<proteinExistence type="predicted"/>
<dbReference type="Proteomes" id="UP000886520">
    <property type="component" value="Chromosome 22"/>
</dbReference>
<accession>A0A9D4Z4J6</accession>
<dbReference type="AlphaFoldDB" id="A0A9D4Z4J6"/>
<dbReference type="GO" id="GO:0005634">
    <property type="term" value="C:nucleus"/>
    <property type="evidence" value="ECO:0007669"/>
    <property type="project" value="UniProtKB-SubCell"/>
</dbReference>
<comment type="caution">
    <text evidence="9">The sequence shown here is derived from an EMBL/GenBank/DDBJ whole genome shotgun (WGS) entry which is preliminary data.</text>
</comment>
<evidence type="ECO:0000313" key="10">
    <source>
        <dbReference type="Proteomes" id="UP000886520"/>
    </source>
</evidence>
<dbReference type="InterPro" id="IPR016177">
    <property type="entry name" value="DNA-bd_dom_sf"/>
</dbReference>
<dbReference type="FunFam" id="3.30.730.10:FF:000002">
    <property type="entry name" value="AP2-like ethylene-responsive transcription factor"/>
    <property type="match status" value="1"/>
</dbReference>
<dbReference type="CDD" id="cd00018">
    <property type="entry name" value="AP2"/>
    <property type="match status" value="2"/>
</dbReference>
<protein>
    <recommendedName>
        <fullName evidence="8">AP2/ERF domain-containing protein</fullName>
    </recommendedName>
</protein>
<dbReference type="InterPro" id="IPR036955">
    <property type="entry name" value="AP2/ERF_dom_sf"/>
</dbReference>
<evidence type="ECO:0000313" key="9">
    <source>
        <dbReference type="EMBL" id="KAI5062183.1"/>
    </source>
</evidence>
<feature type="compositionally biased region" description="Polar residues" evidence="7">
    <location>
        <begin position="31"/>
        <end position="73"/>
    </location>
</feature>
<dbReference type="GO" id="GO:0003677">
    <property type="term" value="F:DNA binding"/>
    <property type="evidence" value="ECO:0007669"/>
    <property type="project" value="UniProtKB-KW"/>
</dbReference>
<gene>
    <name evidence="9" type="ORF">GOP47_0022722</name>
</gene>
<keyword evidence="3" id="KW-0805">Transcription regulation</keyword>
<feature type="domain" description="AP2/ERF" evidence="8">
    <location>
        <begin position="361"/>
        <end position="427"/>
    </location>
</feature>
<dbReference type="PANTHER" id="PTHR32467">
    <property type="entry name" value="AP2-LIKE ETHYLENE-RESPONSIVE TRANSCRIPTION FACTOR"/>
    <property type="match status" value="1"/>
</dbReference>
<dbReference type="InterPro" id="IPR001471">
    <property type="entry name" value="AP2/ERF_dom"/>
</dbReference>
<dbReference type="SMART" id="SM00380">
    <property type="entry name" value="AP2"/>
    <property type="match status" value="2"/>
</dbReference>
<dbReference type="PRINTS" id="PR00367">
    <property type="entry name" value="ETHRSPELEMNT"/>
</dbReference>
<keyword evidence="10" id="KW-1185">Reference proteome</keyword>
<evidence type="ECO:0000256" key="4">
    <source>
        <dbReference type="ARBA" id="ARBA00023125"/>
    </source>
</evidence>
<dbReference type="OrthoDB" id="207175at2759"/>
<dbReference type="SUPFAM" id="SSF54171">
    <property type="entry name" value="DNA-binding domain"/>
    <property type="match status" value="2"/>
</dbReference>
<reference evidence="9" key="1">
    <citation type="submission" date="2021-01" db="EMBL/GenBank/DDBJ databases">
        <title>Adiantum capillus-veneris genome.</title>
        <authorList>
            <person name="Fang Y."/>
            <person name="Liao Q."/>
        </authorList>
    </citation>
    <scope>NUCLEOTIDE SEQUENCE</scope>
    <source>
        <strain evidence="9">H3</strain>
        <tissue evidence="9">Leaf</tissue>
    </source>
</reference>
<keyword evidence="5" id="KW-0804">Transcription</keyword>
<sequence length="792" mass="87287">MQVVQQLGIKGRIINTHAEGARAENDAVLGHSTTDSGDSGASINQSKQPVDSPGAQNTISDGNLLQGQGANTAPSSNYQQILNTTWPALKDSVLSVYKENQPINGSYKPDNMLARGPLYYMQQEGADAEGVPSSLSLTEPINPFHMSKDISSLYNLSAISQGRFLHRKRSNDNVTILPQQALTAIGFADLSRGFPFGNSDYSLPSGFCPNYQSSQFPQANMMGQGALLPTLDHRNPGAGAVNSSEINTEIGDISSGRVEVVSQQVWSDSQQQYGKGERTETVHNQLVSRSANYECADINTPTPSEAAASNNMEVCISTSGADHLQLQLVDNNTTSSCEDNRQRAVSTSRKSTENFGQRTSIYRGVTKHRWTGRFEAHLWDNSCKREGQSRKGRQVYLGGYDSEVKAARAYDLTALKYWGPSTIINFPLEDYKKEMQEMRNMTKQELVASLRRKSSGFSRGASMYRGVTRHHQHGRWQARIGRVAGNKDLYLGTFPTQEEAAEAYDVAAIKFRGMNAVTNFDMSRYDVKKICSNIFSLTGHSMRRAASVAELMNGGNMDANSRAENALLMQMQSPHLHQLVPYTGGSGNVAVAREGAGNLQEWQFMQKPPLPYETSPANATYNNPNNPPSMWSQMDQERANFALHTGLLFHHNNTMGPSDHGGSSRLPQVESLITLHKWQPAHWERNHPLYGVMIYYHELPSFAEAAGVQSFLVSNLKADEGRGAVMAVQISNINMKSNVVPMTAQFHAHPARVPTPPLNTTCSYQHRPDFTRPLEGLEGQDETVTLQIFLAS</sequence>
<dbReference type="GO" id="GO:0003700">
    <property type="term" value="F:DNA-binding transcription factor activity"/>
    <property type="evidence" value="ECO:0007669"/>
    <property type="project" value="InterPro"/>
</dbReference>
<dbReference type="Gene3D" id="3.30.730.10">
    <property type="entry name" value="AP2/ERF domain"/>
    <property type="match status" value="2"/>
</dbReference>
<dbReference type="FunFam" id="3.30.730.10:FF:000003">
    <property type="entry name" value="AP2-like ethylene-responsive transcription factor ANT"/>
    <property type="match status" value="1"/>
</dbReference>